<gene>
    <name evidence="4" type="ORF">ENM11_02250</name>
</gene>
<keyword evidence="1 2" id="KW-0129">CBS domain</keyword>
<name>A0A7C5LF26_CALS0</name>
<dbReference type="SMART" id="SM00116">
    <property type="entry name" value="CBS"/>
    <property type="match status" value="2"/>
</dbReference>
<feature type="domain" description="CBS" evidence="3">
    <location>
        <begin position="75"/>
        <end position="131"/>
    </location>
</feature>
<dbReference type="AlphaFoldDB" id="A0A7C5LF26"/>
<evidence type="ECO:0000256" key="2">
    <source>
        <dbReference type="PROSITE-ProRule" id="PRU00703"/>
    </source>
</evidence>
<evidence type="ECO:0000313" key="4">
    <source>
        <dbReference type="EMBL" id="HHK67963.1"/>
    </source>
</evidence>
<dbReference type="Pfam" id="PF00571">
    <property type="entry name" value="CBS"/>
    <property type="match status" value="2"/>
</dbReference>
<organism evidence="4">
    <name type="scientific">Caldiarchaeum subterraneum</name>
    <dbReference type="NCBI Taxonomy" id="311458"/>
    <lineage>
        <taxon>Archaea</taxon>
        <taxon>Nitrososphaerota</taxon>
        <taxon>Candidatus Caldarchaeales</taxon>
        <taxon>Candidatus Caldarchaeaceae</taxon>
        <taxon>Candidatus Caldarchaeum</taxon>
    </lineage>
</organism>
<protein>
    <submittedName>
        <fullName evidence="4">CBS domain-containing protein</fullName>
    </submittedName>
</protein>
<comment type="caution">
    <text evidence="4">The sequence shown here is derived from an EMBL/GenBank/DDBJ whole genome shotgun (WGS) entry which is preliminary data.</text>
</comment>
<evidence type="ECO:0000256" key="1">
    <source>
        <dbReference type="ARBA" id="ARBA00023122"/>
    </source>
</evidence>
<dbReference type="PANTHER" id="PTHR43080">
    <property type="entry name" value="CBS DOMAIN-CONTAINING PROTEIN CBSX3, MITOCHONDRIAL"/>
    <property type="match status" value="1"/>
</dbReference>
<dbReference type="EMBL" id="DRWN01000019">
    <property type="protein sequence ID" value="HHK67963.1"/>
    <property type="molecule type" value="Genomic_DNA"/>
</dbReference>
<dbReference type="InterPro" id="IPR046342">
    <property type="entry name" value="CBS_dom_sf"/>
</dbReference>
<accession>A0A7C5LF26</accession>
<evidence type="ECO:0000259" key="3">
    <source>
        <dbReference type="PROSITE" id="PS51371"/>
    </source>
</evidence>
<dbReference type="InterPro" id="IPR051257">
    <property type="entry name" value="Diverse_CBS-Domain"/>
</dbReference>
<sequence>MPVTLRVRDVMDRKVVEIDENASVMDAIKAMMDNNVWSLVVTRNKLPVGVVTERDIIRRCLSKGRALTTAVGGIMSSPIETISPEAPLGEAMAKMAEKGIRRLFVVEQGKIIGRITQTELFENTLNVMMTLSSLKTQL</sequence>
<feature type="domain" description="CBS" evidence="3">
    <location>
        <begin position="11"/>
        <end position="67"/>
    </location>
</feature>
<dbReference type="PROSITE" id="PS51371">
    <property type="entry name" value="CBS"/>
    <property type="match status" value="2"/>
</dbReference>
<reference evidence="4" key="1">
    <citation type="journal article" date="2020" name="mSystems">
        <title>Genome- and Community-Level Interaction Insights into Carbon Utilization and Element Cycling Functions of Hydrothermarchaeota in Hydrothermal Sediment.</title>
        <authorList>
            <person name="Zhou Z."/>
            <person name="Liu Y."/>
            <person name="Xu W."/>
            <person name="Pan J."/>
            <person name="Luo Z.H."/>
            <person name="Li M."/>
        </authorList>
    </citation>
    <scope>NUCLEOTIDE SEQUENCE [LARGE SCALE GENOMIC DNA]</scope>
    <source>
        <strain evidence="4">SpSt-1056</strain>
    </source>
</reference>
<dbReference type="SUPFAM" id="SSF54631">
    <property type="entry name" value="CBS-domain pair"/>
    <property type="match status" value="1"/>
</dbReference>
<dbReference type="InterPro" id="IPR000644">
    <property type="entry name" value="CBS_dom"/>
</dbReference>
<dbReference type="PANTHER" id="PTHR43080:SF2">
    <property type="entry name" value="CBS DOMAIN-CONTAINING PROTEIN"/>
    <property type="match status" value="1"/>
</dbReference>
<dbReference type="Gene3D" id="3.10.580.10">
    <property type="entry name" value="CBS-domain"/>
    <property type="match status" value="1"/>
</dbReference>
<proteinExistence type="predicted"/>